<evidence type="ECO:0000313" key="9">
    <source>
        <dbReference type="Proteomes" id="UP000563906"/>
    </source>
</evidence>
<proteinExistence type="predicted"/>
<protein>
    <submittedName>
        <fullName evidence="8">FMN-binding protein</fullName>
    </submittedName>
</protein>
<sequence length="178" mass="20310">MKIRQFLPFLLIIASIGFLSFSIPKNLKKKINKEIKKTYGIENFTLTKVIVPDSVNMQLKRKVGEENLFSIQSNDQSIGYVFIDKAPSKTDEFDYLVLLDKDLIVAKTKILVYREDYGGEIGSRRWLKQFIGKTSKDKLQYEKDIIAISGATISASSMTIAVNNFLQDLNILHQNKVL</sequence>
<keyword evidence="1" id="KW-0813">Transport</keyword>
<keyword evidence="9" id="KW-1185">Reference proteome</keyword>
<keyword evidence="5" id="KW-0249">Electron transport</keyword>
<dbReference type="EMBL" id="JACGLS010000005">
    <property type="protein sequence ID" value="MBA6157017.1"/>
    <property type="molecule type" value="Genomic_DNA"/>
</dbReference>
<gene>
    <name evidence="8" type="ORF">H3Z83_10855</name>
</gene>
<feature type="transmembrane region" description="Helical" evidence="6">
    <location>
        <begin position="6"/>
        <end position="23"/>
    </location>
</feature>
<evidence type="ECO:0000256" key="4">
    <source>
        <dbReference type="ARBA" id="ARBA00022643"/>
    </source>
</evidence>
<keyword evidence="4" id="KW-0288">FMN</keyword>
<accession>A0A839AQX5</accession>
<evidence type="ECO:0000259" key="7">
    <source>
        <dbReference type="SMART" id="SM00900"/>
    </source>
</evidence>
<dbReference type="Proteomes" id="UP000563906">
    <property type="component" value="Unassembled WGS sequence"/>
</dbReference>
<evidence type="ECO:0000256" key="2">
    <source>
        <dbReference type="ARBA" id="ARBA00022553"/>
    </source>
</evidence>
<organism evidence="8 9">
    <name type="scientific">Tenacibaculum pelagium</name>
    <dbReference type="NCBI Taxonomy" id="2759527"/>
    <lineage>
        <taxon>Bacteria</taxon>
        <taxon>Pseudomonadati</taxon>
        <taxon>Bacteroidota</taxon>
        <taxon>Flavobacteriia</taxon>
        <taxon>Flavobacteriales</taxon>
        <taxon>Flavobacteriaceae</taxon>
        <taxon>Tenacibaculum</taxon>
    </lineage>
</organism>
<dbReference type="GO" id="GO:0005886">
    <property type="term" value="C:plasma membrane"/>
    <property type="evidence" value="ECO:0007669"/>
    <property type="project" value="InterPro"/>
</dbReference>
<comment type="caution">
    <text evidence="8">The sequence shown here is derived from an EMBL/GenBank/DDBJ whole genome shotgun (WGS) entry which is preliminary data.</text>
</comment>
<dbReference type="PANTHER" id="PTHR36118:SF1">
    <property type="entry name" value="ION-TRANSLOCATING OXIDOREDUCTASE COMPLEX SUBUNIT G"/>
    <property type="match status" value="1"/>
</dbReference>
<name>A0A839AQX5_9FLAO</name>
<dbReference type="RefSeq" id="WP_182125517.1">
    <property type="nucleotide sequence ID" value="NZ_JACGLS010000005.1"/>
</dbReference>
<evidence type="ECO:0000313" key="8">
    <source>
        <dbReference type="EMBL" id="MBA6157017.1"/>
    </source>
</evidence>
<evidence type="ECO:0000256" key="6">
    <source>
        <dbReference type="SAM" id="Phobius"/>
    </source>
</evidence>
<dbReference type="SMART" id="SM00900">
    <property type="entry name" value="FMN_bind"/>
    <property type="match status" value="1"/>
</dbReference>
<evidence type="ECO:0000256" key="5">
    <source>
        <dbReference type="ARBA" id="ARBA00022982"/>
    </source>
</evidence>
<dbReference type="PANTHER" id="PTHR36118">
    <property type="entry name" value="ION-TRANSLOCATING OXIDOREDUCTASE COMPLEX SUBUNIT G"/>
    <property type="match status" value="1"/>
</dbReference>
<keyword evidence="6" id="KW-0472">Membrane</keyword>
<dbReference type="GO" id="GO:0009055">
    <property type="term" value="F:electron transfer activity"/>
    <property type="evidence" value="ECO:0007669"/>
    <property type="project" value="InterPro"/>
</dbReference>
<dbReference type="GO" id="GO:0010181">
    <property type="term" value="F:FMN binding"/>
    <property type="evidence" value="ECO:0007669"/>
    <property type="project" value="InterPro"/>
</dbReference>
<dbReference type="AlphaFoldDB" id="A0A839AQX5"/>
<evidence type="ECO:0000256" key="1">
    <source>
        <dbReference type="ARBA" id="ARBA00022448"/>
    </source>
</evidence>
<dbReference type="InterPro" id="IPR007329">
    <property type="entry name" value="FMN-bd"/>
</dbReference>
<keyword evidence="2" id="KW-0597">Phosphoprotein</keyword>
<keyword evidence="6" id="KW-0812">Transmembrane</keyword>
<dbReference type="Pfam" id="PF04205">
    <property type="entry name" value="FMN_bind"/>
    <property type="match status" value="1"/>
</dbReference>
<dbReference type="InterPro" id="IPR010209">
    <property type="entry name" value="Ion_transpt_RnfG/RsxG"/>
</dbReference>
<evidence type="ECO:0000256" key="3">
    <source>
        <dbReference type="ARBA" id="ARBA00022630"/>
    </source>
</evidence>
<keyword evidence="6" id="KW-1133">Transmembrane helix</keyword>
<feature type="domain" description="FMN-binding" evidence="7">
    <location>
        <begin position="88"/>
        <end position="169"/>
    </location>
</feature>
<keyword evidence="3" id="KW-0285">Flavoprotein</keyword>
<reference evidence="8 9" key="1">
    <citation type="submission" date="2020-07" db="EMBL/GenBank/DDBJ databases">
        <title>Bacterium isolated from marine sediment.</title>
        <authorList>
            <person name="Shang D."/>
            <person name="Du Z.-J."/>
        </authorList>
    </citation>
    <scope>NUCLEOTIDE SEQUENCE [LARGE SCALE GENOMIC DNA]</scope>
    <source>
        <strain evidence="8 9">S7007</strain>
    </source>
</reference>
<dbReference type="GO" id="GO:0022900">
    <property type="term" value="P:electron transport chain"/>
    <property type="evidence" value="ECO:0007669"/>
    <property type="project" value="InterPro"/>
</dbReference>